<evidence type="ECO:0000313" key="5">
    <source>
        <dbReference type="EMBL" id="SPO30139.1"/>
    </source>
</evidence>
<evidence type="ECO:0000256" key="3">
    <source>
        <dbReference type="SAM" id="MobiDB-lite"/>
    </source>
</evidence>
<evidence type="ECO:0000313" key="6">
    <source>
        <dbReference type="Proteomes" id="UP000324022"/>
    </source>
</evidence>
<protein>
    <recommendedName>
        <fullName evidence="4">Tyrosinase copper-binding domain-containing protein</fullName>
    </recommendedName>
</protein>
<feature type="compositionally biased region" description="Gly residues" evidence="3">
    <location>
        <begin position="366"/>
        <end position="383"/>
    </location>
</feature>
<keyword evidence="6" id="KW-1185">Reference proteome</keyword>
<feature type="compositionally biased region" description="Low complexity" evidence="3">
    <location>
        <begin position="463"/>
        <end position="472"/>
    </location>
</feature>
<dbReference type="PANTHER" id="PTHR11474">
    <property type="entry name" value="TYROSINASE FAMILY MEMBER"/>
    <property type="match status" value="1"/>
</dbReference>
<proteinExistence type="predicted"/>
<dbReference type="AlphaFoldDB" id="A0A5C3ELN8"/>
<dbReference type="OrthoDB" id="6132182at2759"/>
<dbReference type="GO" id="GO:0046872">
    <property type="term" value="F:metal ion binding"/>
    <property type="evidence" value="ECO:0007669"/>
    <property type="project" value="UniProtKB-KW"/>
</dbReference>
<name>A0A5C3ELN8_9BASI</name>
<gene>
    <name evidence="5" type="ORF">UTRI_05978</name>
</gene>
<dbReference type="GO" id="GO:0016491">
    <property type="term" value="F:oxidoreductase activity"/>
    <property type="evidence" value="ECO:0007669"/>
    <property type="project" value="InterPro"/>
</dbReference>
<feature type="compositionally biased region" description="Low complexity" evidence="3">
    <location>
        <begin position="384"/>
        <end position="411"/>
    </location>
</feature>
<accession>A0A5C3ELN8</accession>
<organism evidence="5 6">
    <name type="scientific">Ustilago trichophora</name>
    <dbReference type="NCBI Taxonomy" id="86804"/>
    <lineage>
        <taxon>Eukaryota</taxon>
        <taxon>Fungi</taxon>
        <taxon>Dikarya</taxon>
        <taxon>Basidiomycota</taxon>
        <taxon>Ustilaginomycotina</taxon>
        <taxon>Ustilaginomycetes</taxon>
        <taxon>Ustilaginales</taxon>
        <taxon>Ustilaginaceae</taxon>
        <taxon>Ustilago</taxon>
    </lineage>
</organism>
<dbReference type="InterPro" id="IPR008922">
    <property type="entry name" value="Di-copper_centre_dom_sf"/>
</dbReference>
<evidence type="ECO:0000256" key="2">
    <source>
        <dbReference type="ARBA" id="ARBA00023008"/>
    </source>
</evidence>
<feature type="compositionally biased region" description="Basic and acidic residues" evidence="3">
    <location>
        <begin position="177"/>
        <end position="189"/>
    </location>
</feature>
<dbReference type="PANTHER" id="PTHR11474:SF126">
    <property type="entry name" value="TYROSINASE-LIKE PROTEIN TYR-1-RELATED"/>
    <property type="match status" value="1"/>
</dbReference>
<feature type="region of interest" description="Disordered" evidence="3">
    <location>
        <begin position="235"/>
        <end position="472"/>
    </location>
</feature>
<keyword evidence="2" id="KW-0186">Copper</keyword>
<keyword evidence="1" id="KW-0479">Metal-binding</keyword>
<dbReference type="Gene3D" id="1.10.1280.10">
    <property type="entry name" value="Di-copper center containing domain from catechol oxidase"/>
    <property type="match status" value="1"/>
</dbReference>
<evidence type="ECO:0000256" key="1">
    <source>
        <dbReference type="ARBA" id="ARBA00022723"/>
    </source>
</evidence>
<dbReference type="InterPro" id="IPR050316">
    <property type="entry name" value="Tyrosinase/Hemocyanin"/>
</dbReference>
<dbReference type="Proteomes" id="UP000324022">
    <property type="component" value="Unassembled WGS sequence"/>
</dbReference>
<feature type="compositionally biased region" description="Low complexity" evidence="3">
    <location>
        <begin position="153"/>
        <end position="162"/>
    </location>
</feature>
<feature type="domain" description="Tyrosinase copper-binding" evidence="4">
    <location>
        <begin position="535"/>
        <end position="552"/>
    </location>
</feature>
<evidence type="ECO:0000259" key="4">
    <source>
        <dbReference type="PROSITE" id="PS00497"/>
    </source>
</evidence>
<feature type="region of interest" description="Disordered" evidence="3">
    <location>
        <begin position="153"/>
        <end position="214"/>
    </location>
</feature>
<dbReference type="PROSITE" id="PS00497">
    <property type="entry name" value="TYROSINASE_1"/>
    <property type="match status" value="1"/>
</dbReference>
<dbReference type="SUPFAM" id="SSF48056">
    <property type="entry name" value="Di-copper centre-containing domain"/>
    <property type="match status" value="1"/>
</dbReference>
<sequence length="787" mass="83320">MKLSSSSSFALGNFATLTTTLTLAFTFTLLLTTTNITPALAHDHIKRHPHKLSSSRAKTGHLLHCLGKGPIAHADRAKIQALIEANPTAPADENVWLQLGPREWGFKGHDAANADTWMPVDGAAQTGKDRVAKQHAKLSKCVKQLYVDIGNTAQSQSQSGGAPAPPGTPASPVVPSADKRDMGEDRRVLPEMFGGSGFKQVKQGSNDFPLRNPVIAKNDGESVAAHPDVGAADFQEDAAPGQDVPPKKDTQNGAPAPAPAPGTTTSDGVDTKPGPGGVGTVLAGDEKQATPQTPVDQKPGPGVTSPAPAGDDQQPNPDGVTTPAGDGKKLPPGIGPEEKSVAPALENDPSKKNMPNTLPNTTASAGGAGAGAGDAGAGAGTGSLAGTSLLVTDPNNPAAPQTPAGTQPAPGTFLSSLDATDNPVDPNNPPPAGQLTSMPVQMKLGQLGDPNNPSDSDNPVDPAAASARSNTARSPGCRKILIRKEYSTLTRDEKKAFADAVKCVRTKPSRFRSGPEWNAADDWTLLHIRMVRYVHFTAYFPLFHRAFTAIVERDLNNCGFPLGLPWTDWSKTADDPSTNAIWDSDPEYGLGTNGKGDNKECPWGTGLAVTDGALSDHVFNAPFKHRLCRQFNNMDVNLPNEHFGPNCTTFINANFIKGLGTTHGDGRFFDFSSALEIGTHLSMHTCIGGNLAWLSSSPNDIVFHAIHAWVDNIYDTWQRKSPKNQNAFHGPKAQQKNGAHTAWNAKPTDVINFSPLAENVMAQDLLDHESGKWGGRMCYRYDYNVDM</sequence>
<dbReference type="EMBL" id="OOIN01000031">
    <property type="protein sequence ID" value="SPO30139.1"/>
    <property type="molecule type" value="Genomic_DNA"/>
</dbReference>
<dbReference type="Pfam" id="PF00264">
    <property type="entry name" value="Tyrosinase"/>
    <property type="match status" value="1"/>
</dbReference>
<reference evidence="5 6" key="1">
    <citation type="submission" date="2018-03" db="EMBL/GenBank/DDBJ databases">
        <authorList>
            <person name="Guldener U."/>
        </authorList>
    </citation>
    <scope>NUCLEOTIDE SEQUENCE [LARGE SCALE GENOMIC DNA]</scope>
    <source>
        <strain evidence="5 6">NBRC100155</strain>
    </source>
</reference>
<dbReference type="InterPro" id="IPR002227">
    <property type="entry name" value="Tyrosinase_Cu-bd"/>
</dbReference>